<name>A0ABR2KZB1_9EUKA</name>
<comment type="caution">
    <text evidence="3">The sequence shown here is derived from an EMBL/GenBank/DDBJ whole genome shotgun (WGS) entry which is preliminary data.</text>
</comment>
<sequence length="129" mass="14626">MTLFLSKPYSQFYLVYITLMLTQVHRGNISSFFNFRRFFSAEVNAKGGNSSDEDLFKAAQKVVEEKVRPFVQSHHGHVSINSVKDKTLFITLAGNCNDCENKADTCLEGILEMVQNEVPEISSIKEKVE</sequence>
<accession>A0ABR2KZB1</accession>
<protein>
    <recommendedName>
        <fullName evidence="2">NIF system FeS cluster assembly NifU C-terminal domain-containing protein</fullName>
    </recommendedName>
</protein>
<evidence type="ECO:0000313" key="3">
    <source>
        <dbReference type="EMBL" id="KAK8896439.1"/>
    </source>
</evidence>
<gene>
    <name evidence="3" type="ORF">M9Y10_014339</name>
</gene>
<dbReference type="SUPFAM" id="SSF117916">
    <property type="entry name" value="Fe-S cluster assembly (FSCA) domain-like"/>
    <property type="match status" value="1"/>
</dbReference>
<dbReference type="Proteomes" id="UP001470230">
    <property type="component" value="Unassembled WGS sequence"/>
</dbReference>
<dbReference type="Gene3D" id="3.30.300.130">
    <property type="entry name" value="Fe-S cluster assembly (FSCA)"/>
    <property type="match status" value="1"/>
</dbReference>
<dbReference type="Pfam" id="PF01106">
    <property type="entry name" value="NifU"/>
    <property type="match status" value="1"/>
</dbReference>
<evidence type="ECO:0000259" key="2">
    <source>
        <dbReference type="Pfam" id="PF01106"/>
    </source>
</evidence>
<evidence type="ECO:0000256" key="1">
    <source>
        <dbReference type="ARBA" id="ARBA00006420"/>
    </source>
</evidence>
<keyword evidence="4" id="KW-1185">Reference proteome</keyword>
<dbReference type="InterPro" id="IPR001075">
    <property type="entry name" value="NIF_FeS_clus_asmbl_NifU_C"/>
</dbReference>
<proteinExistence type="inferred from homology"/>
<evidence type="ECO:0000313" key="4">
    <source>
        <dbReference type="Proteomes" id="UP001470230"/>
    </source>
</evidence>
<organism evidence="3 4">
    <name type="scientific">Tritrichomonas musculus</name>
    <dbReference type="NCBI Taxonomy" id="1915356"/>
    <lineage>
        <taxon>Eukaryota</taxon>
        <taxon>Metamonada</taxon>
        <taxon>Parabasalia</taxon>
        <taxon>Tritrichomonadida</taxon>
        <taxon>Tritrichomonadidae</taxon>
        <taxon>Tritrichomonas</taxon>
    </lineage>
</organism>
<comment type="similarity">
    <text evidence="1">Belongs to the NifU family.</text>
</comment>
<reference evidence="3 4" key="1">
    <citation type="submission" date="2024-04" db="EMBL/GenBank/DDBJ databases">
        <title>Tritrichomonas musculus Genome.</title>
        <authorList>
            <person name="Alves-Ferreira E."/>
            <person name="Grigg M."/>
            <person name="Lorenzi H."/>
            <person name="Galac M."/>
        </authorList>
    </citation>
    <scope>NUCLEOTIDE SEQUENCE [LARGE SCALE GENOMIC DNA]</scope>
    <source>
        <strain evidence="3 4">EAF2021</strain>
    </source>
</reference>
<feature type="domain" description="NIF system FeS cluster assembly NifU C-terminal" evidence="2">
    <location>
        <begin position="60"/>
        <end position="124"/>
    </location>
</feature>
<dbReference type="InterPro" id="IPR034904">
    <property type="entry name" value="FSCA_dom_sf"/>
</dbReference>
<dbReference type="EMBL" id="JAPFFF010000002">
    <property type="protein sequence ID" value="KAK8896439.1"/>
    <property type="molecule type" value="Genomic_DNA"/>
</dbReference>